<evidence type="ECO:0000313" key="2">
    <source>
        <dbReference type="Proteomes" id="UP000593576"/>
    </source>
</evidence>
<dbReference type="Proteomes" id="UP000593576">
    <property type="component" value="Unassembled WGS sequence"/>
</dbReference>
<accession>A0A7J9LQY7</accession>
<gene>
    <name evidence="1" type="ORF">Goshw_024083</name>
</gene>
<dbReference type="OrthoDB" id="1002608at2759"/>
<dbReference type="AlphaFoldDB" id="A0A7J9LQY7"/>
<dbReference type="EMBL" id="JABFAF010000007">
    <property type="protein sequence ID" value="MBA0861068.1"/>
    <property type="molecule type" value="Genomic_DNA"/>
</dbReference>
<organism evidence="1 2">
    <name type="scientific">Gossypium schwendimanii</name>
    <name type="common">Cotton</name>
    <dbReference type="NCBI Taxonomy" id="34291"/>
    <lineage>
        <taxon>Eukaryota</taxon>
        <taxon>Viridiplantae</taxon>
        <taxon>Streptophyta</taxon>
        <taxon>Embryophyta</taxon>
        <taxon>Tracheophyta</taxon>
        <taxon>Spermatophyta</taxon>
        <taxon>Magnoliopsida</taxon>
        <taxon>eudicotyledons</taxon>
        <taxon>Gunneridae</taxon>
        <taxon>Pentapetalae</taxon>
        <taxon>rosids</taxon>
        <taxon>malvids</taxon>
        <taxon>Malvales</taxon>
        <taxon>Malvaceae</taxon>
        <taxon>Malvoideae</taxon>
        <taxon>Gossypium</taxon>
    </lineage>
</organism>
<sequence>MLNLILMVLYSLQRPMPLLEALLETLMGCGNVVSQ</sequence>
<comment type="caution">
    <text evidence="1">The sequence shown here is derived from an EMBL/GenBank/DDBJ whole genome shotgun (WGS) entry which is preliminary data.</text>
</comment>
<keyword evidence="2" id="KW-1185">Reference proteome</keyword>
<evidence type="ECO:0000313" key="1">
    <source>
        <dbReference type="EMBL" id="MBA0861068.1"/>
    </source>
</evidence>
<name>A0A7J9LQY7_GOSSC</name>
<protein>
    <submittedName>
        <fullName evidence="1">Uncharacterized protein</fullName>
    </submittedName>
</protein>
<proteinExistence type="predicted"/>
<reference evidence="1 2" key="1">
    <citation type="journal article" date="2019" name="Genome Biol. Evol.">
        <title>Insights into the evolution of the New World diploid cottons (Gossypium, subgenus Houzingenia) based on genome sequencing.</title>
        <authorList>
            <person name="Grover C.E."/>
            <person name="Arick M.A. 2nd"/>
            <person name="Thrash A."/>
            <person name="Conover J.L."/>
            <person name="Sanders W.S."/>
            <person name="Peterson D.G."/>
            <person name="Frelichowski J.E."/>
            <person name="Scheffler J.A."/>
            <person name="Scheffler B.E."/>
            <person name="Wendel J.F."/>
        </authorList>
    </citation>
    <scope>NUCLEOTIDE SEQUENCE [LARGE SCALE GENOMIC DNA]</scope>
    <source>
        <strain evidence="1">1</strain>
        <tissue evidence="1">Leaf</tissue>
    </source>
</reference>